<evidence type="ECO:0000256" key="4">
    <source>
        <dbReference type="ARBA" id="ARBA00022692"/>
    </source>
</evidence>
<evidence type="ECO:0000256" key="8">
    <source>
        <dbReference type="ARBA" id="ARBA00022989"/>
    </source>
</evidence>
<evidence type="ECO:0000256" key="6">
    <source>
        <dbReference type="ARBA" id="ARBA00022882"/>
    </source>
</evidence>
<keyword evidence="15" id="KW-1185">Reference proteome</keyword>
<feature type="transmembrane region" description="Helical" evidence="12">
    <location>
        <begin position="51"/>
        <end position="69"/>
    </location>
</feature>
<feature type="transmembrane region" description="Helical" evidence="12">
    <location>
        <begin position="147"/>
        <end position="168"/>
    </location>
</feature>
<dbReference type="SUPFAM" id="SSF81324">
    <property type="entry name" value="Voltage-gated potassium channels"/>
    <property type="match status" value="1"/>
</dbReference>
<dbReference type="InterPro" id="IPR005821">
    <property type="entry name" value="Ion_trans_dom"/>
</dbReference>
<gene>
    <name evidence="14" type="ORF">FHR99_000419</name>
</gene>
<feature type="transmembrane region" description="Helical" evidence="12">
    <location>
        <begin position="206"/>
        <end position="231"/>
    </location>
</feature>
<reference evidence="14 15" key="1">
    <citation type="submission" date="2020-08" db="EMBL/GenBank/DDBJ databases">
        <title>Genomic Encyclopedia of Type Strains, Phase III (KMG-III): the genomes of soil and plant-associated and newly described type strains.</title>
        <authorList>
            <person name="Whitman W."/>
        </authorList>
    </citation>
    <scope>NUCLEOTIDE SEQUENCE [LARGE SCALE GENOMIC DNA]</scope>
    <source>
        <strain evidence="14 15">CECT 8654</strain>
    </source>
</reference>
<comment type="subcellular location">
    <subcellularLocation>
        <location evidence="1">Membrane</location>
        <topology evidence="1">Multi-pass membrane protein</topology>
    </subcellularLocation>
</comment>
<evidence type="ECO:0000259" key="13">
    <source>
        <dbReference type="Pfam" id="PF00520"/>
    </source>
</evidence>
<evidence type="ECO:0000256" key="11">
    <source>
        <dbReference type="ARBA" id="ARBA00023303"/>
    </source>
</evidence>
<keyword evidence="7" id="KW-0630">Potassium</keyword>
<keyword evidence="9" id="KW-0406">Ion transport</keyword>
<dbReference type="PANTHER" id="PTHR11537">
    <property type="entry name" value="VOLTAGE-GATED POTASSIUM CHANNEL"/>
    <property type="match status" value="1"/>
</dbReference>
<evidence type="ECO:0000256" key="9">
    <source>
        <dbReference type="ARBA" id="ARBA00023065"/>
    </source>
</evidence>
<keyword evidence="3" id="KW-0633">Potassium transport</keyword>
<evidence type="ECO:0000256" key="5">
    <source>
        <dbReference type="ARBA" id="ARBA00022826"/>
    </source>
</evidence>
<evidence type="ECO:0000256" key="12">
    <source>
        <dbReference type="SAM" id="Phobius"/>
    </source>
</evidence>
<dbReference type="Gene3D" id="1.20.120.350">
    <property type="entry name" value="Voltage-gated potassium channels. Chain C"/>
    <property type="match status" value="1"/>
</dbReference>
<evidence type="ECO:0000256" key="2">
    <source>
        <dbReference type="ARBA" id="ARBA00022448"/>
    </source>
</evidence>
<keyword evidence="11 14" id="KW-0407">Ion channel</keyword>
<keyword evidence="10 12" id="KW-0472">Membrane</keyword>
<dbReference type="Pfam" id="PF00520">
    <property type="entry name" value="Ion_trans"/>
    <property type="match status" value="1"/>
</dbReference>
<feature type="transmembrane region" description="Helical" evidence="12">
    <location>
        <begin position="21"/>
        <end position="39"/>
    </location>
</feature>
<evidence type="ECO:0000256" key="10">
    <source>
        <dbReference type="ARBA" id="ARBA00023136"/>
    </source>
</evidence>
<feature type="domain" description="Ion transport" evidence="13">
    <location>
        <begin position="20"/>
        <end position="236"/>
    </location>
</feature>
<keyword evidence="5" id="KW-0631">Potassium channel</keyword>
<protein>
    <submittedName>
        <fullName evidence="14">Voltage-gated potassium channel</fullName>
    </submittedName>
</protein>
<dbReference type="GO" id="GO:0005249">
    <property type="term" value="F:voltage-gated potassium channel activity"/>
    <property type="evidence" value="ECO:0007669"/>
    <property type="project" value="InterPro"/>
</dbReference>
<keyword evidence="2" id="KW-0813">Transport</keyword>
<evidence type="ECO:0000256" key="1">
    <source>
        <dbReference type="ARBA" id="ARBA00004141"/>
    </source>
</evidence>
<proteinExistence type="predicted"/>
<evidence type="ECO:0000256" key="3">
    <source>
        <dbReference type="ARBA" id="ARBA00022538"/>
    </source>
</evidence>
<evidence type="ECO:0000313" key="15">
    <source>
        <dbReference type="Proteomes" id="UP000537130"/>
    </source>
</evidence>
<keyword evidence="4 12" id="KW-0812">Transmembrane</keyword>
<name>A0A7W4W2Y2_9GAMM</name>
<dbReference type="RefSeq" id="WP_183408882.1">
    <property type="nucleotide sequence ID" value="NZ_JACHWY010000001.1"/>
</dbReference>
<evidence type="ECO:0000313" key="14">
    <source>
        <dbReference type="EMBL" id="MBB3046183.1"/>
    </source>
</evidence>
<sequence>MTLKERLYDTIFGTDSRAGQTFDLLLIAAILCSVAVLLLNTVEPLHRQYGSLFFGIEWFFTVVFTLEFLTRLYCSPNRRAYLFSFYGIVDLLSILPTYLALMFPGAQQLLVIRLLRVLRIFRILKLLRYLADANLLFRTLAAARRKIVIFGFSVITVIVIFGSLMYVIEGPQSGFTSLPKSIYWAIVTITTVGYGDITPQTSLGQFVAALAMFTSYAIIAIPTGIFSAELIQESQRQRRPIQCSNCERGSHEQDSSYCRFCGAELPKPLE</sequence>
<dbReference type="InterPro" id="IPR027359">
    <property type="entry name" value="Volt_channel_dom_sf"/>
</dbReference>
<dbReference type="GO" id="GO:0001508">
    <property type="term" value="P:action potential"/>
    <property type="evidence" value="ECO:0007669"/>
    <property type="project" value="TreeGrafter"/>
</dbReference>
<evidence type="ECO:0000256" key="7">
    <source>
        <dbReference type="ARBA" id="ARBA00022958"/>
    </source>
</evidence>
<dbReference type="AlphaFoldDB" id="A0A7W4W2Y2"/>
<organism evidence="14 15">
    <name type="scientific">Litorivivens lipolytica</name>
    <dbReference type="NCBI Taxonomy" id="1524264"/>
    <lineage>
        <taxon>Bacteria</taxon>
        <taxon>Pseudomonadati</taxon>
        <taxon>Pseudomonadota</taxon>
        <taxon>Gammaproteobacteria</taxon>
        <taxon>Litorivivens</taxon>
    </lineage>
</organism>
<dbReference type="InterPro" id="IPR028325">
    <property type="entry name" value="VG_K_chnl"/>
</dbReference>
<comment type="caution">
    <text evidence="14">The sequence shown here is derived from an EMBL/GenBank/DDBJ whole genome shotgun (WGS) entry which is preliminary data.</text>
</comment>
<dbReference type="Proteomes" id="UP000537130">
    <property type="component" value="Unassembled WGS sequence"/>
</dbReference>
<dbReference type="PANTHER" id="PTHR11537:SF254">
    <property type="entry name" value="POTASSIUM VOLTAGE-GATED CHANNEL PROTEIN SHAB"/>
    <property type="match status" value="1"/>
</dbReference>
<accession>A0A7W4W2Y2</accession>
<feature type="transmembrane region" description="Helical" evidence="12">
    <location>
        <begin position="81"/>
        <end position="103"/>
    </location>
</feature>
<dbReference type="Gene3D" id="1.10.287.70">
    <property type="match status" value="1"/>
</dbReference>
<dbReference type="GO" id="GO:0008076">
    <property type="term" value="C:voltage-gated potassium channel complex"/>
    <property type="evidence" value="ECO:0007669"/>
    <property type="project" value="InterPro"/>
</dbReference>
<dbReference type="EMBL" id="JACHWY010000001">
    <property type="protein sequence ID" value="MBB3046183.1"/>
    <property type="molecule type" value="Genomic_DNA"/>
</dbReference>
<dbReference type="PRINTS" id="PR00169">
    <property type="entry name" value="KCHANNEL"/>
</dbReference>
<keyword evidence="6" id="KW-0851">Voltage-gated channel</keyword>
<keyword evidence="8 12" id="KW-1133">Transmembrane helix</keyword>